<evidence type="ECO:0000256" key="1">
    <source>
        <dbReference type="ARBA" id="ARBA00022714"/>
    </source>
</evidence>
<sequence>MTATADSTRAGRLRLCPADEVPEGGGRGFVFGRMPEELRVFVIRWQGRLLAYENACPHAGVSLDWTPDRFFDRNGELLICALHGARFRPEDGLCVAGPCRGLKLTALAIELNDEGVVHALDPGRPSP</sequence>
<dbReference type="Pfam" id="PF00355">
    <property type="entry name" value="Rieske"/>
    <property type="match status" value="1"/>
</dbReference>
<keyword evidence="7" id="KW-1185">Reference proteome</keyword>
<dbReference type="PANTHER" id="PTHR40261">
    <property type="match status" value="1"/>
</dbReference>
<dbReference type="PANTHER" id="PTHR40261:SF1">
    <property type="entry name" value="RIESKE DOMAIN-CONTAINING PROTEIN"/>
    <property type="match status" value="1"/>
</dbReference>
<keyword evidence="3" id="KW-0408">Iron</keyword>
<dbReference type="InterPro" id="IPR017941">
    <property type="entry name" value="Rieske_2Fe-2S"/>
</dbReference>
<name>A0ABQ1IHR8_9PROT</name>
<evidence type="ECO:0000259" key="5">
    <source>
        <dbReference type="PROSITE" id="PS51296"/>
    </source>
</evidence>
<evidence type="ECO:0000313" key="7">
    <source>
        <dbReference type="Proteomes" id="UP000603352"/>
    </source>
</evidence>
<dbReference type="PROSITE" id="PS51296">
    <property type="entry name" value="RIESKE"/>
    <property type="match status" value="1"/>
</dbReference>
<organism evidence="6 7">
    <name type="scientific">Tistrella bauzanensis</name>
    <dbReference type="NCBI Taxonomy" id="657419"/>
    <lineage>
        <taxon>Bacteria</taxon>
        <taxon>Pseudomonadati</taxon>
        <taxon>Pseudomonadota</taxon>
        <taxon>Alphaproteobacteria</taxon>
        <taxon>Geminicoccales</taxon>
        <taxon>Geminicoccaceae</taxon>
        <taxon>Tistrella</taxon>
    </lineage>
</organism>
<dbReference type="SUPFAM" id="SSF50022">
    <property type="entry name" value="ISP domain"/>
    <property type="match status" value="1"/>
</dbReference>
<keyword evidence="2" id="KW-0479">Metal-binding</keyword>
<dbReference type="Proteomes" id="UP000603352">
    <property type="component" value="Unassembled WGS sequence"/>
</dbReference>
<dbReference type="RefSeq" id="WP_188577629.1">
    <property type="nucleotide sequence ID" value="NZ_BMDZ01000021.1"/>
</dbReference>
<accession>A0ABQ1IHR8</accession>
<dbReference type="Gene3D" id="2.102.10.10">
    <property type="entry name" value="Rieske [2Fe-2S] iron-sulphur domain"/>
    <property type="match status" value="1"/>
</dbReference>
<evidence type="ECO:0000256" key="4">
    <source>
        <dbReference type="ARBA" id="ARBA00023014"/>
    </source>
</evidence>
<gene>
    <name evidence="6" type="ORF">GCM10011505_21480</name>
</gene>
<reference evidence="7" key="1">
    <citation type="journal article" date="2019" name="Int. J. Syst. Evol. Microbiol.">
        <title>The Global Catalogue of Microorganisms (GCM) 10K type strain sequencing project: providing services to taxonomists for standard genome sequencing and annotation.</title>
        <authorList>
            <consortium name="The Broad Institute Genomics Platform"/>
            <consortium name="The Broad Institute Genome Sequencing Center for Infectious Disease"/>
            <person name="Wu L."/>
            <person name="Ma J."/>
        </authorList>
    </citation>
    <scope>NUCLEOTIDE SEQUENCE [LARGE SCALE GENOMIC DNA]</scope>
    <source>
        <strain evidence="7">CGMCC 1.10188</strain>
    </source>
</reference>
<dbReference type="CDD" id="cd03467">
    <property type="entry name" value="Rieske"/>
    <property type="match status" value="1"/>
</dbReference>
<keyword evidence="4" id="KW-0411">Iron-sulfur</keyword>
<dbReference type="EMBL" id="BMDZ01000021">
    <property type="protein sequence ID" value="GGB39627.1"/>
    <property type="molecule type" value="Genomic_DNA"/>
</dbReference>
<evidence type="ECO:0000256" key="3">
    <source>
        <dbReference type="ARBA" id="ARBA00023004"/>
    </source>
</evidence>
<keyword evidence="1" id="KW-0001">2Fe-2S</keyword>
<evidence type="ECO:0000313" key="6">
    <source>
        <dbReference type="EMBL" id="GGB39627.1"/>
    </source>
</evidence>
<comment type="caution">
    <text evidence="6">The sequence shown here is derived from an EMBL/GenBank/DDBJ whole genome shotgun (WGS) entry which is preliminary data.</text>
</comment>
<evidence type="ECO:0000256" key="2">
    <source>
        <dbReference type="ARBA" id="ARBA00022723"/>
    </source>
</evidence>
<protein>
    <recommendedName>
        <fullName evidence="5">Rieske domain-containing protein</fullName>
    </recommendedName>
</protein>
<proteinExistence type="predicted"/>
<feature type="domain" description="Rieske" evidence="5">
    <location>
        <begin position="13"/>
        <end position="117"/>
    </location>
</feature>
<dbReference type="InterPro" id="IPR036922">
    <property type="entry name" value="Rieske_2Fe-2S_sf"/>
</dbReference>